<dbReference type="HOGENOM" id="CLU_181831_0_0_1"/>
<dbReference type="Gramene" id="PGSC0003DMT400084879">
    <property type="protein sequence ID" value="PGSC0003DMT400084879"/>
    <property type="gene ID" value="PGSC0003DMG400034450"/>
</dbReference>
<name>M1D893_SOLTU</name>
<sequence>MANGIAKSGSPNGSAMRPKYLATNRFPFLRCGTTATFGGLVNVAQSNRRFIMVLCSPNEHLSPSWFLGPVGDLGTLPKEVWRVANWKSAHRMKHSFNCFSLLS</sequence>
<evidence type="ECO:0000313" key="1">
    <source>
        <dbReference type="EnsemblPlants" id="PGSC0003DMT400084879"/>
    </source>
</evidence>
<dbReference type="Proteomes" id="UP000011115">
    <property type="component" value="Unassembled WGS sequence"/>
</dbReference>
<proteinExistence type="predicted"/>
<keyword evidence="2" id="KW-1185">Reference proteome</keyword>
<evidence type="ECO:0000313" key="2">
    <source>
        <dbReference type="Proteomes" id="UP000011115"/>
    </source>
</evidence>
<protein>
    <submittedName>
        <fullName evidence="1">Uncharacterized protein</fullName>
    </submittedName>
</protein>
<dbReference type="EnsemblPlants" id="PGSC0003DMT400084879">
    <property type="protein sequence ID" value="PGSC0003DMT400084879"/>
    <property type="gene ID" value="PGSC0003DMG400034450"/>
</dbReference>
<organism evidence="1 2">
    <name type="scientific">Solanum tuberosum</name>
    <name type="common">Potato</name>
    <dbReference type="NCBI Taxonomy" id="4113"/>
    <lineage>
        <taxon>Eukaryota</taxon>
        <taxon>Viridiplantae</taxon>
        <taxon>Streptophyta</taxon>
        <taxon>Embryophyta</taxon>
        <taxon>Tracheophyta</taxon>
        <taxon>Spermatophyta</taxon>
        <taxon>Magnoliopsida</taxon>
        <taxon>eudicotyledons</taxon>
        <taxon>Gunneridae</taxon>
        <taxon>Pentapetalae</taxon>
        <taxon>asterids</taxon>
        <taxon>lamiids</taxon>
        <taxon>Solanales</taxon>
        <taxon>Solanaceae</taxon>
        <taxon>Solanoideae</taxon>
        <taxon>Solaneae</taxon>
        <taxon>Solanum</taxon>
    </lineage>
</organism>
<reference evidence="1" key="2">
    <citation type="submission" date="2015-06" db="UniProtKB">
        <authorList>
            <consortium name="EnsemblPlants"/>
        </authorList>
    </citation>
    <scope>IDENTIFICATION</scope>
    <source>
        <strain evidence="1">DM1-3 516 R44</strain>
    </source>
</reference>
<dbReference type="PaxDb" id="4113-PGSC0003DMT400084879"/>
<dbReference type="InParanoid" id="M1D893"/>
<reference evidence="2" key="1">
    <citation type="journal article" date="2011" name="Nature">
        <title>Genome sequence and analysis of the tuber crop potato.</title>
        <authorList>
            <consortium name="The Potato Genome Sequencing Consortium"/>
        </authorList>
    </citation>
    <scope>NUCLEOTIDE SEQUENCE [LARGE SCALE GENOMIC DNA]</scope>
    <source>
        <strain evidence="2">cv. DM1-3 516 R44</strain>
    </source>
</reference>
<accession>M1D893</accession>
<dbReference type="AlphaFoldDB" id="M1D893"/>